<feature type="domain" description="Calcineurin-like phosphoesterase" evidence="3">
    <location>
        <begin position="3"/>
        <end position="145"/>
    </location>
</feature>
<dbReference type="Proteomes" id="UP001296943">
    <property type="component" value="Unassembled WGS sequence"/>
</dbReference>
<protein>
    <recommendedName>
        <fullName evidence="2">Phosphoesterase</fullName>
        <ecNumber evidence="2">3.1.4.-</ecNumber>
    </recommendedName>
</protein>
<dbReference type="CDD" id="cd00841">
    <property type="entry name" value="MPP_YfcE"/>
    <property type="match status" value="1"/>
</dbReference>
<dbReference type="RefSeq" id="WP_204500081.1">
    <property type="nucleotide sequence ID" value="NZ_JAFBDR010000013.1"/>
</dbReference>
<sequence>MPKVLIISDSHGWRDEVSQIKDRHSEEVDQFIHCGDSELETDATELNQYLTVAGNCDFASKFPNEVEITIGTLNFFVTHGHLYDVKSTLMRLDYRAEELGAHVVCHGHSHIAKAEKIGNRIILNPGSIRLPRMRREGTYAIMSWESMDDILIEFYTLQGHKVEDLTFQTSLS</sequence>
<dbReference type="SUPFAM" id="SSF56300">
    <property type="entry name" value="Metallo-dependent phosphatases"/>
    <property type="match status" value="1"/>
</dbReference>
<dbReference type="InterPro" id="IPR000979">
    <property type="entry name" value="Phosphodiesterase_MJ0936/Vps29"/>
</dbReference>
<organism evidence="4 5">
    <name type="scientific">Aquibacillus albus</name>
    <dbReference type="NCBI Taxonomy" id="1168171"/>
    <lineage>
        <taxon>Bacteria</taxon>
        <taxon>Bacillati</taxon>
        <taxon>Bacillota</taxon>
        <taxon>Bacilli</taxon>
        <taxon>Bacillales</taxon>
        <taxon>Bacillaceae</taxon>
        <taxon>Aquibacillus</taxon>
    </lineage>
</organism>
<keyword evidence="2" id="KW-0479">Metal-binding</keyword>
<dbReference type="EMBL" id="JAFBDR010000013">
    <property type="protein sequence ID" value="MBM7571997.1"/>
    <property type="molecule type" value="Genomic_DNA"/>
</dbReference>
<dbReference type="PANTHER" id="PTHR11124">
    <property type="entry name" value="VACUOLAR SORTING PROTEIN VPS29"/>
    <property type="match status" value="1"/>
</dbReference>
<evidence type="ECO:0000313" key="5">
    <source>
        <dbReference type="Proteomes" id="UP001296943"/>
    </source>
</evidence>
<dbReference type="Pfam" id="PF12850">
    <property type="entry name" value="Metallophos_2"/>
    <property type="match status" value="1"/>
</dbReference>
<gene>
    <name evidence="4" type="ORF">JOC48_002498</name>
</gene>
<dbReference type="InterPro" id="IPR024654">
    <property type="entry name" value="Calcineurin-like_PHP_lpxH"/>
</dbReference>
<reference evidence="4 5" key="1">
    <citation type="submission" date="2021-01" db="EMBL/GenBank/DDBJ databases">
        <title>Genomic Encyclopedia of Type Strains, Phase IV (KMG-IV): sequencing the most valuable type-strain genomes for metagenomic binning, comparative biology and taxonomic classification.</title>
        <authorList>
            <person name="Goeker M."/>
        </authorList>
    </citation>
    <scope>NUCLEOTIDE SEQUENCE [LARGE SCALE GENOMIC DNA]</scope>
    <source>
        <strain evidence="4 5">DSM 23711</strain>
    </source>
</reference>
<dbReference type="EC" id="3.1.4.-" evidence="2"/>
<name>A0ABS2N1I7_9BACI</name>
<dbReference type="Gene3D" id="3.60.21.10">
    <property type="match status" value="1"/>
</dbReference>
<evidence type="ECO:0000256" key="1">
    <source>
        <dbReference type="ARBA" id="ARBA00008950"/>
    </source>
</evidence>
<comment type="cofactor">
    <cofactor evidence="2">
        <name>a divalent metal cation</name>
        <dbReference type="ChEBI" id="CHEBI:60240"/>
    </cofactor>
</comment>
<dbReference type="InterPro" id="IPR029052">
    <property type="entry name" value="Metallo-depent_PP-like"/>
</dbReference>
<keyword evidence="5" id="KW-1185">Reference proteome</keyword>
<comment type="caution">
    <text evidence="4">The sequence shown here is derived from an EMBL/GenBank/DDBJ whole genome shotgun (WGS) entry which is preliminary data.</text>
</comment>
<proteinExistence type="inferred from homology"/>
<evidence type="ECO:0000256" key="2">
    <source>
        <dbReference type="RuleBase" id="RU362039"/>
    </source>
</evidence>
<comment type="similarity">
    <text evidence="1 2">Belongs to the metallophosphoesterase superfamily. YfcE family.</text>
</comment>
<accession>A0ABS2N1I7</accession>
<evidence type="ECO:0000259" key="3">
    <source>
        <dbReference type="Pfam" id="PF12850"/>
    </source>
</evidence>
<dbReference type="InterPro" id="IPR041802">
    <property type="entry name" value="MPP_YfcE"/>
</dbReference>
<dbReference type="NCBIfam" id="TIGR00040">
    <property type="entry name" value="yfcE"/>
    <property type="match status" value="1"/>
</dbReference>
<evidence type="ECO:0000313" key="4">
    <source>
        <dbReference type="EMBL" id="MBM7571997.1"/>
    </source>
</evidence>